<organism evidence="1 2">
    <name type="scientific">Rosa chinensis</name>
    <name type="common">China rose</name>
    <dbReference type="NCBI Taxonomy" id="74649"/>
    <lineage>
        <taxon>Eukaryota</taxon>
        <taxon>Viridiplantae</taxon>
        <taxon>Streptophyta</taxon>
        <taxon>Embryophyta</taxon>
        <taxon>Tracheophyta</taxon>
        <taxon>Spermatophyta</taxon>
        <taxon>Magnoliopsida</taxon>
        <taxon>eudicotyledons</taxon>
        <taxon>Gunneridae</taxon>
        <taxon>Pentapetalae</taxon>
        <taxon>rosids</taxon>
        <taxon>fabids</taxon>
        <taxon>Rosales</taxon>
        <taxon>Rosaceae</taxon>
        <taxon>Rosoideae</taxon>
        <taxon>Rosoideae incertae sedis</taxon>
        <taxon>Rosa</taxon>
    </lineage>
</organism>
<comment type="caution">
    <text evidence="1">The sequence shown here is derived from an EMBL/GenBank/DDBJ whole genome shotgun (WGS) entry which is preliminary data.</text>
</comment>
<reference evidence="1 2" key="1">
    <citation type="journal article" date="2018" name="Nat. Genet.">
        <title>The Rosa genome provides new insights in the design of modern roses.</title>
        <authorList>
            <person name="Bendahmane M."/>
        </authorList>
    </citation>
    <scope>NUCLEOTIDE SEQUENCE [LARGE SCALE GENOMIC DNA]</scope>
    <source>
        <strain evidence="2">cv. Old Blush</strain>
    </source>
</reference>
<dbReference type="Proteomes" id="UP000238479">
    <property type="component" value="Chromosome 7"/>
</dbReference>
<sequence>MRSLNTMQTFSVFKRYKVIILSISSNLSWQNADILLYTRREEDHVRLIALL</sequence>
<evidence type="ECO:0000313" key="1">
    <source>
        <dbReference type="EMBL" id="PRQ20366.1"/>
    </source>
</evidence>
<gene>
    <name evidence="1" type="ORF">RchiOBHm_Chr7g0227391</name>
</gene>
<proteinExistence type="predicted"/>
<dbReference type="AlphaFoldDB" id="A0A2P6PEK6"/>
<accession>A0A2P6PEK6</accession>
<dbReference type="Gramene" id="PRQ20366">
    <property type="protein sequence ID" value="PRQ20366"/>
    <property type="gene ID" value="RchiOBHm_Chr7g0227391"/>
</dbReference>
<evidence type="ECO:0000313" key="2">
    <source>
        <dbReference type="Proteomes" id="UP000238479"/>
    </source>
</evidence>
<dbReference type="EMBL" id="PDCK01000045">
    <property type="protein sequence ID" value="PRQ20366.1"/>
    <property type="molecule type" value="Genomic_DNA"/>
</dbReference>
<keyword evidence="2" id="KW-1185">Reference proteome</keyword>
<name>A0A2P6PEK6_ROSCH</name>
<protein>
    <submittedName>
        <fullName evidence="1">Uncharacterized protein</fullName>
    </submittedName>
</protein>